<evidence type="ECO:0000256" key="10">
    <source>
        <dbReference type="ARBA" id="ARBA00023306"/>
    </source>
</evidence>
<dbReference type="GO" id="GO:0051301">
    <property type="term" value="P:cell division"/>
    <property type="evidence" value="ECO:0007669"/>
    <property type="project" value="UniProtKB-KW"/>
</dbReference>
<dbReference type="GO" id="GO:0007076">
    <property type="term" value="P:mitotic chromosome condensation"/>
    <property type="evidence" value="ECO:0007669"/>
    <property type="project" value="UniProtKB-ARBA"/>
</dbReference>
<evidence type="ECO:0000256" key="12">
    <source>
        <dbReference type="SAM" id="Coils"/>
    </source>
</evidence>
<feature type="coiled-coil region" evidence="12">
    <location>
        <begin position="428"/>
        <end position="496"/>
    </location>
</feature>
<dbReference type="InterPro" id="IPR010935">
    <property type="entry name" value="SMC_hinge"/>
</dbReference>
<feature type="coiled-coil region" evidence="12">
    <location>
        <begin position="842"/>
        <end position="932"/>
    </location>
</feature>
<evidence type="ECO:0000256" key="2">
    <source>
        <dbReference type="ARBA" id="ARBA00005231"/>
    </source>
</evidence>
<dbReference type="Gene3D" id="3.40.50.300">
    <property type="entry name" value="P-loop containing nucleotide triphosphate hydrolases"/>
    <property type="match status" value="2"/>
</dbReference>
<dbReference type="InterPro" id="IPR027417">
    <property type="entry name" value="P-loop_NTPase"/>
</dbReference>
<feature type="coiled-coil region" evidence="12">
    <location>
        <begin position="354"/>
        <end position="381"/>
    </location>
</feature>
<keyword evidence="9 11" id="KW-0539">Nucleus</keyword>
<keyword evidence="6" id="KW-0067">ATP-binding</keyword>
<dbReference type="Pfam" id="PF02463">
    <property type="entry name" value="SMC_N"/>
    <property type="match status" value="1"/>
</dbReference>
<accession>A0A8J2T6L3</accession>
<dbReference type="PIRSF" id="PIRSF005719">
    <property type="entry name" value="SMC"/>
    <property type="match status" value="1"/>
</dbReference>
<keyword evidence="8" id="KW-0226">DNA condensation</keyword>
<dbReference type="GO" id="GO:0016887">
    <property type="term" value="F:ATP hydrolysis activity"/>
    <property type="evidence" value="ECO:0007669"/>
    <property type="project" value="InterPro"/>
</dbReference>
<feature type="coiled-coil region" evidence="12">
    <location>
        <begin position="253"/>
        <end position="318"/>
    </location>
</feature>
<dbReference type="PANTHER" id="PTHR43977">
    <property type="entry name" value="STRUCTURAL MAINTENANCE OF CHROMOSOMES PROTEIN 3"/>
    <property type="match status" value="1"/>
</dbReference>
<protein>
    <recommendedName>
        <fullName evidence="11">Structural maintenance of chromosomes protein</fullName>
    </recommendedName>
</protein>
<dbReference type="InterPro" id="IPR003395">
    <property type="entry name" value="RecF/RecN/SMC_N"/>
</dbReference>
<dbReference type="InterPro" id="IPR036277">
    <property type="entry name" value="SMC_hinge_sf"/>
</dbReference>
<gene>
    <name evidence="14" type="ORF">BN860_02608g</name>
</gene>
<dbReference type="Proteomes" id="UP000019375">
    <property type="component" value="Unassembled WGS sequence"/>
</dbReference>
<dbReference type="SUPFAM" id="SSF52540">
    <property type="entry name" value="P-loop containing nucleoside triphosphate hydrolases"/>
    <property type="match status" value="1"/>
</dbReference>
<evidence type="ECO:0000313" key="14">
    <source>
        <dbReference type="EMBL" id="CDF88112.1"/>
    </source>
</evidence>
<evidence type="ECO:0000256" key="9">
    <source>
        <dbReference type="ARBA" id="ARBA00023242"/>
    </source>
</evidence>
<keyword evidence="7 12" id="KW-0175">Coiled coil</keyword>
<dbReference type="SMART" id="SM00968">
    <property type="entry name" value="SMC_hinge"/>
    <property type="match status" value="1"/>
</dbReference>
<dbReference type="GO" id="GO:0005694">
    <property type="term" value="C:chromosome"/>
    <property type="evidence" value="ECO:0007669"/>
    <property type="project" value="InterPro"/>
</dbReference>
<evidence type="ECO:0000256" key="11">
    <source>
        <dbReference type="PIRNR" id="PIRNR005719"/>
    </source>
</evidence>
<keyword evidence="3" id="KW-0132">Cell division</keyword>
<evidence type="ECO:0000313" key="15">
    <source>
        <dbReference type="Proteomes" id="UP000019375"/>
    </source>
</evidence>
<name>A0A8J2T6L3_ZYGB2</name>
<feature type="coiled-coil region" evidence="12">
    <location>
        <begin position="754"/>
        <end position="813"/>
    </location>
</feature>
<evidence type="ECO:0000256" key="1">
    <source>
        <dbReference type="ARBA" id="ARBA00004123"/>
    </source>
</evidence>
<evidence type="ECO:0000256" key="7">
    <source>
        <dbReference type="ARBA" id="ARBA00023054"/>
    </source>
</evidence>
<sequence>MKIEELIIDGFKSYATRTVISDWDPQFNAITGLNGSGKSNILDAICFVLGIASMSTVRASSLQDLIYKRGQAGVTKASVTIVFSNLDPECSPIGFENSPKLSVTRQVILGGTSKYLINGHRAPQQSVLQLFQSVQLNINNPNFLIMQGKITKVLNMKPNEILSLIEEAAGTKMFEDRKEKAQRTMVKKELKLQENRTLLQEEIEPQLGKLRNEKRIFLKFQEIQSDLEKIQRIVLAYEYHSLVDQQATMKETLDTGETRMAELNNLIVKTKEEVRHLNEDMDCINAEKQKEFDKDGKMARLEEKESELMSNLSRLHASFDICVENISDTVKGLDKARLEVGKNQGDFNQKSQTYKTVETEYNQCNQRLKRLKDLLSKKSELLSTLETGISSTGNTGGGYNEQLTAAKNRLLETQMTIQKSDLKIEHLNKELNANKPKLEQTKQENMENMKQIEQYESLCNTLTEEMNKYGFDSSVVNELKSKQNHMRQELYQLTAETESLKRTVANVEFTYSKPYENFNCDSVKGVAAQLFTLSEENLDSALALQICAGGRLFNIVVSDQTTAAQLLERGKLKKRVTIIPLNKIAARTIDPERLKLAKQLAPNQVQLALDLVGYEEDVSKAMQFIFGNSLICKDAETAKKITFHPQIRTRSITLQGDVYDPEGTLSGGSRSNRSSLLLDIQKYNSATNRMKQLESEISGVSHKLLEQEALSGKTKEIQSKLSLASHKLSIFQRNLNDNPSSQIIKRSEVLAKQIEECESEIRNSRASLMEYEVEIERIRNDMEEFSRDKGTKLEELKKEITTLTKEVSKLENATDAKYDLFQNLQLETDQISSEISSNRAIVEQLSTSLESFEKQKNDINIDTQHMEHLLADVQTELNEEKRRLLDIDEELKELDRLVKSKIERKSNYELELQKLTNDIASFKNSKNSMAQRIKQLVNDSSWLIDEGLVAGIIQQNPNINLNQYKDREKFLKERYDELKRKVNTNIMTMIENVEKKEGALKTMIRTIERDKEKIQDTIFKLNEYKKETLINTWKKVTADFGGIVSDLLPNAFAKLVPCEGKEVTEGLEVKVKLGNIWKESLVELSGGQRSLIALSLIMALLQFRPAPMYILDEVDAALDLSHTQNIGHLIKTRFKGSQFIVVSLKEGMFSNANRVFRTRFQDGTSVVSII</sequence>
<dbReference type="InterPro" id="IPR027120">
    <property type="entry name" value="Smc2_ABC"/>
</dbReference>
<reference evidence="15" key="1">
    <citation type="journal article" date="2013" name="Genome Announc.">
        <title>Genome sequence of the food spoilage yeast Zygosaccharomyces bailii CLIB 213(T).</title>
        <authorList>
            <person name="Galeote V."/>
            <person name="Bigey F."/>
            <person name="Devillers H."/>
            <person name="Neuveglise C."/>
            <person name="Dequin S."/>
        </authorList>
    </citation>
    <scope>NUCLEOTIDE SEQUENCE [LARGE SCALE GENOMIC DNA]</scope>
    <source>
        <strain evidence="15">CLIB 213 / ATCC 58445 / CBS 680 / CCRC 21525 / NBRC 1098 / NCYC 1416 / NRRL Y-2227</strain>
    </source>
</reference>
<dbReference type="FunFam" id="3.40.50.300:FF:000278">
    <property type="entry name" value="Structural maintenance of chromosomes 2"/>
    <property type="match status" value="1"/>
</dbReference>
<dbReference type="GO" id="GO:0005634">
    <property type="term" value="C:nucleus"/>
    <property type="evidence" value="ECO:0007669"/>
    <property type="project" value="UniProtKB-SubCell"/>
</dbReference>
<keyword evidence="15" id="KW-1185">Reference proteome</keyword>
<dbReference type="GO" id="GO:0005524">
    <property type="term" value="F:ATP binding"/>
    <property type="evidence" value="ECO:0007669"/>
    <property type="project" value="UniProtKB-KW"/>
</dbReference>
<dbReference type="Gene3D" id="1.20.1060.20">
    <property type="match status" value="1"/>
</dbReference>
<dbReference type="OrthoDB" id="10255539at2759"/>
<comment type="similarity">
    <text evidence="2">Belongs to the SMC family. SMC2 subfamily.</text>
</comment>
<dbReference type="CDD" id="cd03273">
    <property type="entry name" value="ABC_SMC2_euk"/>
    <property type="match status" value="1"/>
</dbReference>
<proteinExistence type="inferred from homology"/>
<evidence type="ECO:0000256" key="3">
    <source>
        <dbReference type="ARBA" id="ARBA00022618"/>
    </source>
</evidence>
<dbReference type="AlphaFoldDB" id="A0A8J2T6L3"/>
<evidence type="ECO:0000259" key="13">
    <source>
        <dbReference type="SMART" id="SM00968"/>
    </source>
</evidence>
<dbReference type="FunFam" id="3.40.50.300:FF:000385">
    <property type="entry name" value="Structural maintenance of chromosomes 2"/>
    <property type="match status" value="1"/>
</dbReference>
<dbReference type="SUPFAM" id="SSF75553">
    <property type="entry name" value="Smc hinge domain"/>
    <property type="match status" value="1"/>
</dbReference>
<keyword evidence="10" id="KW-0131">Cell cycle</keyword>
<dbReference type="EMBL" id="HG316455">
    <property type="protein sequence ID" value="CDF88112.1"/>
    <property type="molecule type" value="Genomic_DNA"/>
</dbReference>
<keyword evidence="4" id="KW-0547">Nucleotide-binding</keyword>
<dbReference type="Gene3D" id="3.30.70.1620">
    <property type="match status" value="1"/>
</dbReference>
<dbReference type="InterPro" id="IPR024704">
    <property type="entry name" value="SMC"/>
</dbReference>
<comment type="subcellular location">
    <subcellularLocation>
        <location evidence="1 11">Nucleus</location>
    </subcellularLocation>
</comment>
<evidence type="ECO:0000256" key="6">
    <source>
        <dbReference type="ARBA" id="ARBA00022840"/>
    </source>
</evidence>
<evidence type="ECO:0000256" key="5">
    <source>
        <dbReference type="ARBA" id="ARBA00022776"/>
    </source>
</evidence>
<organism evidence="14 15">
    <name type="scientific">Zygosaccharomyces bailii (strain CLIB 213 / ATCC 58445 / CBS 680 / BCRC 21525 / NBRC 1098 / NCYC 1416 / NRRL Y-2227)</name>
    <dbReference type="NCBI Taxonomy" id="1333698"/>
    <lineage>
        <taxon>Eukaryota</taxon>
        <taxon>Fungi</taxon>
        <taxon>Dikarya</taxon>
        <taxon>Ascomycota</taxon>
        <taxon>Saccharomycotina</taxon>
        <taxon>Saccharomycetes</taxon>
        <taxon>Saccharomycetales</taxon>
        <taxon>Saccharomycetaceae</taxon>
        <taxon>Zygosaccharomyces</taxon>
    </lineage>
</organism>
<evidence type="ECO:0000256" key="8">
    <source>
        <dbReference type="ARBA" id="ARBA00023067"/>
    </source>
</evidence>
<evidence type="ECO:0000256" key="4">
    <source>
        <dbReference type="ARBA" id="ARBA00022741"/>
    </source>
</evidence>
<feature type="domain" description="SMC hinge" evidence="13">
    <location>
        <begin position="521"/>
        <end position="642"/>
    </location>
</feature>
<keyword evidence="5" id="KW-0498">Mitosis</keyword>
<dbReference type="Pfam" id="PF06470">
    <property type="entry name" value="SMC_hinge"/>
    <property type="match status" value="1"/>
</dbReference>